<evidence type="ECO:0000313" key="4">
    <source>
        <dbReference type="Proteomes" id="UP000572817"/>
    </source>
</evidence>
<dbReference type="PROSITE" id="PS50097">
    <property type="entry name" value="BTB"/>
    <property type="match status" value="1"/>
</dbReference>
<name>A0A8H4J406_9PEZI</name>
<dbReference type="InterPro" id="IPR052957">
    <property type="entry name" value="Auxin_embryo_med"/>
</dbReference>
<dbReference type="InterPro" id="IPR036890">
    <property type="entry name" value="HATPase_C_sf"/>
</dbReference>
<reference evidence="3" key="1">
    <citation type="submission" date="2020-04" db="EMBL/GenBank/DDBJ databases">
        <title>Genome Assembly and Annotation of Botryosphaeria dothidea sdau 11-99, a Latent Pathogen of Apple Fruit Ring Rot in China.</title>
        <authorList>
            <person name="Yu C."/>
            <person name="Diao Y."/>
            <person name="Lu Q."/>
            <person name="Zhao J."/>
            <person name="Cui S."/>
            <person name="Peng C."/>
            <person name="He B."/>
            <person name="Liu H."/>
        </authorList>
    </citation>
    <scope>NUCLEOTIDE SEQUENCE [LARGE SCALE GENOMIC DNA]</scope>
    <source>
        <strain evidence="3">Sdau11-99</strain>
    </source>
</reference>
<dbReference type="PANTHER" id="PTHR32387:SF0">
    <property type="entry name" value="PROTEIN NO VEIN"/>
    <property type="match status" value="1"/>
</dbReference>
<dbReference type="InterPro" id="IPR000210">
    <property type="entry name" value="BTB/POZ_dom"/>
</dbReference>
<protein>
    <recommendedName>
        <fullName evidence="2">BTB domain-containing protein</fullName>
    </recommendedName>
</protein>
<dbReference type="Gene3D" id="3.30.565.10">
    <property type="entry name" value="Histidine kinase-like ATPase, C-terminal domain"/>
    <property type="match status" value="1"/>
</dbReference>
<sequence length="2166" mass="245316">MKSYTSDELRAGFRLNPLWTQLAAFPELVEFVYDNTHSSDPRLRDVILEQCQNHMKGLLLNQTFVDTVDSVDDFWKELARRQAAIPQSPAQWVKYPACKDLCPMILLRPDCLVEIPCNLCDASMSCINWAHQIVPAPDEDEVDTKELVRRAMDGAEKRKREASGASDGPPMRKRPRNIFGPPDVTMDVGSLYGMFGTDYSSDRDAQKLVAQVRKENGGISPEDEVLLKTNFPDVLEALQHVRRKLGSATKTLATNLYSKDIRFLYELIQNAEDNQYAMWSIPYLHFSLYPDKIVIDSNEEGFNVENFKAICSTGQSTKVNVQGYVGEKGIGFKSVFKVAKKVHIQSGPFSFSFTHTRDSDDDGLGMVTPMNEPYEDLPKGVGTRMTLTLLHPSDFPQRVDDFSNLPDNLLLFLSKIRSIRVSIYPAAGDTTVITHFHDREFGQNWEVIRKKTIVNDGPMSTETKYFQVTRRAVKNLPYDAARRYTDQAEVVLAFPVDEKKVPMLQKQHVFAYLPLRQVGFQFLIQSDFITQASREDVFDCPRNEALLASVAETFRDAVLQFCEHGTLQYQWMRYLPEDSISDEFWGQLKPKIEALLKETPILRSWTQSRLYRPEQLRYVAPKFLDNDGRPLFADLGEDIYLAPEYELRDFEMLRPLGVKKLLVHEALDRVESDLKGISRWKAAIPDDWHNRVADFLTALFERTQEGSNRLRIQSLPLIPLSETEWVAATTASKKIYFPTVGPCEIPTDLGFLLVNPRWMNSPPLVKLFSLLGVEECKPQVVISEIYSQRGEAFFRDRPSDLRFLFWHEEGEVRLSQGSGLITEWNGTPGVYAAALKNTIYFPDRSDECSAHQLFQKSGNAPGFSTHFLDQKYLDAVSPDARSRGRSWEMWLEEFLRIRRFPQISEFGKPSKALKYILEYRSDKVLELLRKNWPNYGSQITAEIATSIRKCQVPRDGGGVIKLDSAYLPLSSLKSTAAEFDANPPIFLQMPSDSECTDLIESWKFLAHFGVGFTDDVSFYLHILGHIRRVNSGTPDKRACNSALQIYDRIMKMCTSTIDTIVVSRFFKLSKSVIIPGNTTELSRWVSLEQCFWDGPDWLEPVRPRLRRIEGYPQLEHLFQEVLQMKSATWLDSVEELRSMKKKKEKNLQKVSDIYRSLWCSFEKDSIFETLRWNFETDGLVYLPEQKAWYPTSACLWAPGQTHIPQKVSIGTHYAALEDFFTRMLGMQKPDISMHLEALEDLSKIQPPDIALIKKNMALISSIGPWSSDVDNLRTANILPVKFPNGDVKMVNSSATFAIADLKEYYHAFQGKATLLDFSIGEVHAARQFLYTLGLRANFMSKTVREKTSVNGGSPDTRLTDELRRKAYALFRVAVHFDSAKTRKNDRTLYELLRKVTVSQSSGISKSISLIQDQKLHTVERNRANFHLEEIDGHLGFFVSTNKRERELCFLHDLPKRMLTFLSIYDINAEAVIVQVLACSNLDTLDALLESMGIIEIEGIARDRDEIDTLGEALDRSLSLPGDQKETTCSTAPERTRSSISPRKGSSPLGPTQDGVEDCARHDSVVSTSRSSPSTSASAATAGRVDNTNIVGLATNLTSSCSWTGFSQDGNQGTSSTPSQEYVEVDVSTGQITQYATITMHRQFHNFSLEELRLKDYSDGRGRPPTTPKSFETSAVPQTDTGYGELLNGLIKKVGELPHGQAFPRNGQVPSEPAGLVVPEFCGPSPIDRYIKLVAAGELFVFERLCAMNPPGFGLDNWTSAMRKVAQVSQKYRDLSPWIGQATSNIVYKDSEGWFKRELTRLGYLSLTDWIASDATYYLDVQTTTGAFGESFDMHSAQFERFERMALKPFETASEVCILLRVYNIEGENPDMLAYLDPYKAKVNGVLECQVKSWSTRIPDRDLRLFACSLKSLNPTSNAAQYCNSSSSTHRPFYPPQPAQNVFQGALLPTTMSHNEEPDTSEIDKYFALDHRGRDCHGVMQGINTMEGIFTDITIRCHDGKGFKAHKIVLCPQSRFFHDAFKPGSLSKEAQTGVIELTDDPRLVQALVDHFYMGDYRGHDWIGNWKASNASQLTAARYASFDACCYAMADKYKVPDMKEFAKNRVALAVPKHELWSTCNGFPDLVEYVYENTRYSDRGLRDVILDNCTKHIKGFDAEQEVLGSCRLH</sequence>
<organism evidence="3 4">
    <name type="scientific">Botryosphaeria dothidea</name>
    <dbReference type="NCBI Taxonomy" id="55169"/>
    <lineage>
        <taxon>Eukaryota</taxon>
        <taxon>Fungi</taxon>
        <taxon>Dikarya</taxon>
        <taxon>Ascomycota</taxon>
        <taxon>Pezizomycotina</taxon>
        <taxon>Dothideomycetes</taxon>
        <taxon>Dothideomycetes incertae sedis</taxon>
        <taxon>Botryosphaeriales</taxon>
        <taxon>Botryosphaeriaceae</taxon>
        <taxon>Botryosphaeria</taxon>
    </lineage>
</organism>
<feature type="region of interest" description="Disordered" evidence="1">
    <location>
        <begin position="1516"/>
        <end position="1580"/>
    </location>
</feature>
<dbReference type="CDD" id="cd18186">
    <property type="entry name" value="BTB_POZ_ZBTB_KLHL-like"/>
    <property type="match status" value="1"/>
</dbReference>
<dbReference type="Gene3D" id="3.30.710.10">
    <property type="entry name" value="Potassium Channel Kv1.1, Chain A"/>
    <property type="match status" value="1"/>
</dbReference>
<dbReference type="OrthoDB" id="1262810at2759"/>
<dbReference type="Proteomes" id="UP000572817">
    <property type="component" value="Unassembled WGS sequence"/>
</dbReference>
<keyword evidence="4" id="KW-1185">Reference proteome</keyword>
<accession>A0A8H4J406</accession>
<feature type="region of interest" description="Disordered" evidence="1">
    <location>
        <begin position="1655"/>
        <end position="1678"/>
    </location>
</feature>
<feature type="region of interest" description="Disordered" evidence="1">
    <location>
        <begin position="152"/>
        <end position="180"/>
    </location>
</feature>
<proteinExistence type="predicted"/>
<dbReference type="EMBL" id="WWBZ02000007">
    <property type="protein sequence ID" value="KAF4312361.1"/>
    <property type="molecule type" value="Genomic_DNA"/>
</dbReference>
<feature type="domain" description="BTB" evidence="2">
    <location>
        <begin position="1990"/>
        <end position="2059"/>
    </location>
</feature>
<evidence type="ECO:0000313" key="3">
    <source>
        <dbReference type="EMBL" id="KAF4312361.1"/>
    </source>
</evidence>
<evidence type="ECO:0000259" key="2">
    <source>
        <dbReference type="PROSITE" id="PS50097"/>
    </source>
</evidence>
<comment type="caution">
    <text evidence="3">The sequence shown here is derived from an EMBL/GenBank/DDBJ whole genome shotgun (WGS) entry which is preliminary data.</text>
</comment>
<feature type="compositionally biased region" description="Polar residues" evidence="1">
    <location>
        <begin position="1667"/>
        <end position="1678"/>
    </location>
</feature>
<dbReference type="Gene3D" id="1.10.10.2360">
    <property type="match status" value="1"/>
</dbReference>
<feature type="compositionally biased region" description="Low complexity" evidence="1">
    <location>
        <begin position="1564"/>
        <end position="1580"/>
    </location>
</feature>
<dbReference type="Pfam" id="PF00651">
    <property type="entry name" value="BTB"/>
    <property type="match status" value="1"/>
</dbReference>
<dbReference type="InterPro" id="IPR011333">
    <property type="entry name" value="SKP1/BTB/POZ_sf"/>
</dbReference>
<dbReference type="SUPFAM" id="SSF55874">
    <property type="entry name" value="ATPase domain of HSP90 chaperone/DNA topoisomerase II/histidine kinase"/>
    <property type="match status" value="1"/>
</dbReference>
<feature type="compositionally biased region" description="Polar residues" evidence="1">
    <location>
        <begin position="1526"/>
        <end position="1540"/>
    </location>
</feature>
<dbReference type="SUPFAM" id="SSF54695">
    <property type="entry name" value="POZ domain"/>
    <property type="match status" value="1"/>
</dbReference>
<evidence type="ECO:0000256" key="1">
    <source>
        <dbReference type="SAM" id="MobiDB-lite"/>
    </source>
</evidence>
<feature type="compositionally biased region" description="Basic and acidic residues" evidence="1">
    <location>
        <begin position="152"/>
        <end position="162"/>
    </location>
</feature>
<gene>
    <name evidence="3" type="ORF">GTA08_BOTSDO12115</name>
</gene>
<dbReference type="NCBIfam" id="NF047352">
    <property type="entry name" value="P_loop_sacsin"/>
    <property type="match status" value="1"/>
</dbReference>
<dbReference type="PANTHER" id="PTHR32387">
    <property type="entry name" value="WU:FJ29H11"/>
    <property type="match status" value="1"/>
</dbReference>